<comment type="caution">
    <text evidence="2">The sequence shown here is derived from an EMBL/GenBank/DDBJ whole genome shotgun (WGS) entry which is preliminary data.</text>
</comment>
<protein>
    <submittedName>
        <fullName evidence="2">Uncharacterized protein</fullName>
    </submittedName>
</protein>
<dbReference type="AlphaFoldDB" id="A0A1V8TAV5"/>
<evidence type="ECO:0000256" key="1">
    <source>
        <dbReference type="SAM" id="MobiDB-lite"/>
    </source>
</evidence>
<proteinExistence type="predicted"/>
<gene>
    <name evidence="2" type="ORF">B0A48_06370</name>
</gene>
<keyword evidence="3" id="KW-1185">Reference proteome</keyword>
<sequence length="155" mass="18066">MAYSNDDSMFDEEEKWEDPAGFDGYWEEVFLSNDKDLPDAGFATNTQDPEMDADGTDSVYEDDWSSEQTETMDQHEGRTIGDDRPAPLDWQTEDERQGWQRAYDAAFPVIERMSTLELEDAYKRRLPESQINVDKFNRLNELTGSKYGVWPRSRL</sequence>
<organism evidence="2 3">
    <name type="scientific">Cryoendolithus antarcticus</name>
    <dbReference type="NCBI Taxonomy" id="1507870"/>
    <lineage>
        <taxon>Eukaryota</taxon>
        <taxon>Fungi</taxon>
        <taxon>Dikarya</taxon>
        <taxon>Ascomycota</taxon>
        <taxon>Pezizomycotina</taxon>
        <taxon>Dothideomycetes</taxon>
        <taxon>Dothideomycetidae</taxon>
        <taxon>Cladosporiales</taxon>
        <taxon>Cladosporiaceae</taxon>
        <taxon>Cryoendolithus</taxon>
    </lineage>
</organism>
<dbReference type="Proteomes" id="UP000192596">
    <property type="component" value="Unassembled WGS sequence"/>
</dbReference>
<feature type="compositionally biased region" description="Acidic residues" evidence="1">
    <location>
        <begin position="49"/>
        <end position="65"/>
    </location>
</feature>
<accession>A0A1V8TAV5</accession>
<reference evidence="3" key="1">
    <citation type="submission" date="2017-03" db="EMBL/GenBank/DDBJ databases">
        <title>Genomes of endolithic fungi from Antarctica.</title>
        <authorList>
            <person name="Coleine C."/>
            <person name="Masonjones S."/>
            <person name="Stajich J.E."/>
        </authorList>
    </citation>
    <scope>NUCLEOTIDE SEQUENCE [LARGE SCALE GENOMIC DNA]</scope>
    <source>
        <strain evidence="3">CCFEE 5527</strain>
    </source>
</reference>
<evidence type="ECO:0000313" key="3">
    <source>
        <dbReference type="Proteomes" id="UP000192596"/>
    </source>
</evidence>
<evidence type="ECO:0000313" key="2">
    <source>
        <dbReference type="EMBL" id="OQO08500.1"/>
    </source>
</evidence>
<dbReference type="InParanoid" id="A0A1V8TAV5"/>
<name>A0A1V8TAV5_9PEZI</name>
<feature type="compositionally biased region" description="Basic and acidic residues" evidence="1">
    <location>
        <begin position="72"/>
        <end position="86"/>
    </location>
</feature>
<feature type="region of interest" description="Disordered" evidence="1">
    <location>
        <begin position="36"/>
        <end position="90"/>
    </location>
</feature>
<dbReference type="EMBL" id="NAJO01000012">
    <property type="protein sequence ID" value="OQO08500.1"/>
    <property type="molecule type" value="Genomic_DNA"/>
</dbReference>